<comment type="subcellular location">
    <subcellularLocation>
        <location evidence="1">Cellular thylakoid lumen</location>
    </subcellularLocation>
</comment>
<evidence type="ECO:0000256" key="7">
    <source>
        <dbReference type="ARBA" id="ARBA00023004"/>
    </source>
</evidence>
<dbReference type="PROSITE" id="PS51007">
    <property type="entry name" value="CYTC"/>
    <property type="match status" value="1"/>
</dbReference>
<evidence type="ECO:0000256" key="9">
    <source>
        <dbReference type="PROSITE-ProRule" id="PRU00433"/>
    </source>
</evidence>
<evidence type="ECO:0000256" key="5">
    <source>
        <dbReference type="ARBA" id="ARBA00022723"/>
    </source>
</evidence>
<dbReference type="InterPro" id="IPR023655">
    <property type="entry name" value="Cyt_C6"/>
</dbReference>
<dbReference type="SUPFAM" id="SSF46626">
    <property type="entry name" value="Cytochrome c"/>
    <property type="match status" value="1"/>
</dbReference>
<keyword evidence="10" id="KW-0732">Signal</keyword>
<dbReference type="InterPro" id="IPR009056">
    <property type="entry name" value="Cyt_c-like_dom"/>
</dbReference>
<evidence type="ECO:0000256" key="1">
    <source>
        <dbReference type="ARBA" id="ARBA00004518"/>
    </source>
</evidence>
<keyword evidence="8" id="KW-0793">Thylakoid</keyword>
<reference evidence="12" key="1">
    <citation type="journal article" date="2021" name="bioRxiv">
        <title>Unraveling nitrogen, sulfur and carbon metabolic pathways and microbial community transcriptional responses to substrate deprivation and toxicity stresses in a bioreactor mimicking anoxic brackish coastal sediment conditions.</title>
        <authorList>
            <person name="Martins P.D."/>
            <person name="Echeveste M.J."/>
            <person name="Arshad A."/>
            <person name="Kurth J."/>
            <person name="Ouboter H."/>
            <person name="Jetten M.S.M."/>
            <person name="Welte C.U."/>
        </authorList>
    </citation>
    <scope>NUCLEOTIDE SEQUENCE</scope>
    <source>
        <strain evidence="12">MAG_39</strain>
    </source>
</reference>
<dbReference type="PANTHER" id="PTHR34688:SF2">
    <property type="entry name" value="CYTOCHROME C6, CHLOROPLASTIC"/>
    <property type="match status" value="1"/>
</dbReference>
<dbReference type="EMBL" id="JAIOIV010000119">
    <property type="protein sequence ID" value="MBZ0157517.1"/>
    <property type="molecule type" value="Genomic_DNA"/>
</dbReference>
<feature type="domain" description="Cytochrome c" evidence="11">
    <location>
        <begin position="38"/>
        <end position="119"/>
    </location>
</feature>
<evidence type="ECO:0000256" key="2">
    <source>
        <dbReference type="ARBA" id="ARBA00009650"/>
    </source>
</evidence>
<dbReference type="GO" id="GO:0009055">
    <property type="term" value="F:electron transfer activity"/>
    <property type="evidence" value="ECO:0007669"/>
    <property type="project" value="InterPro"/>
</dbReference>
<dbReference type="Proteomes" id="UP000705867">
    <property type="component" value="Unassembled WGS sequence"/>
</dbReference>
<evidence type="ECO:0000256" key="8">
    <source>
        <dbReference type="ARBA" id="ARBA00023078"/>
    </source>
</evidence>
<keyword evidence="6" id="KW-0249">Electron transport</keyword>
<keyword evidence="5 9" id="KW-0479">Metal-binding</keyword>
<comment type="similarity">
    <text evidence="2">Belongs to the cytochrome c family. PetJ subfamily.</text>
</comment>
<evidence type="ECO:0000256" key="4">
    <source>
        <dbReference type="ARBA" id="ARBA00022617"/>
    </source>
</evidence>
<keyword evidence="3" id="KW-0813">Transport</keyword>
<dbReference type="GO" id="GO:0020037">
    <property type="term" value="F:heme binding"/>
    <property type="evidence" value="ECO:0007669"/>
    <property type="project" value="InterPro"/>
</dbReference>
<evidence type="ECO:0000313" key="12">
    <source>
        <dbReference type="EMBL" id="MBZ0157517.1"/>
    </source>
</evidence>
<reference evidence="12" key="2">
    <citation type="submission" date="2021-08" db="EMBL/GenBank/DDBJ databases">
        <authorList>
            <person name="Dalcin Martins P."/>
        </authorList>
    </citation>
    <scope>NUCLEOTIDE SEQUENCE</scope>
    <source>
        <strain evidence="12">MAG_39</strain>
    </source>
</reference>
<name>A0A953M297_9BACT</name>
<gene>
    <name evidence="12" type="ORF">K8I29_15065</name>
</gene>
<dbReference type="PANTHER" id="PTHR34688">
    <property type="entry name" value="CYTOCHROME C6, CHLOROPLASTIC"/>
    <property type="match status" value="1"/>
</dbReference>
<keyword evidence="7 9" id="KW-0408">Iron</keyword>
<evidence type="ECO:0000313" key="13">
    <source>
        <dbReference type="Proteomes" id="UP000705867"/>
    </source>
</evidence>
<accession>A0A953M297</accession>
<dbReference type="Gene3D" id="1.10.760.10">
    <property type="entry name" value="Cytochrome c-like domain"/>
    <property type="match status" value="1"/>
</dbReference>
<keyword evidence="4 9" id="KW-0349">Heme</keyword>
<sequence>MPYAPKSKEGYNMKKIILVSVCTAFFLLSSLPALAASKATAQGKALFEKHCAVCHPGGGNTIRPEKTLHRKALAEHNITTAKDIIKTMRNPGPGMPRFDKATIPDKDAQKIAGYILNTFK</sequence>
<dbReference type="GO" id="GO:0005506">
    <property type="term" value="F:iron ion binding"/>
    <property type="evidence" value="ECO:0007669"/>
    <property type="project" value="InterPro"/>
</dbReference>
<comment type="caution">
    <text evidence="12">The sequence shown here is derived from an EMBL/GenBank/DDBJ whole genome shotgun (WGS) entry which is preliminary data.</text>
</comment>
<evidence type="ECO:0000256" key="10">
    <source>
        <dbReference type="SAM" id="SignalP"/>
    </source>
</evidence>
<evidence type="ECO:0000256" key="6">
    <source>
        <dbReference type="ARBA" id="ARBA00022982"/>
    </source>
</evidence>
<dbReference type="GO" id="GO:0031979">
    <property type="term" value="C:plasma membrane-derived thylakoid lumen"/>
    <property type="evidence" value="ECO:0007669"/>
    <property type="project" value="UniProtKB-SubCell"/>
</dbReference>
<dbReference type="AlphaFoldDB" id="A0A953M297"/>
<feature type="chain" id="PRO_5038041748" evidence="10">
    <location>
        <begin position="36"/>
        <end position="120"/>
    </location>
</feature>
<proteinExistence type="inferred from homology"/>
<organism evidence="12 13">
    <name type="scientific">Candidatus Nitrobium versatile</name>
    <dbReference type="NCBI Taxonomy" id="2884831"/>
    <lineage>
        <taxon>Bacteria</taxon>
        <taxon>Pseudomonadati</taxon>
        <taxon>Nitrospirota</taxon>
        <taxon>Nitrospiria</taxon>
        <taxon>Nitrospirales</taxon>
        <taxon>Nitrospiraceae</taxon>
        <taxon>Candidatus Nitrobium</taxon>
    </lineage>
</organism>
<evidence type="ECO:0000256" key="3">
    <source>
        <dbReference type="ARBA" id="ARBA00022448"/>
    </source>
</evidence>
<feature type="signal peptide" evidence="10">
    <location>
        <begin position="1"/>
        <end position="35"/>
    </location>
</feature>
<evidence type="ECO:0000259" key="11">
    <source>
        <dbReference type="PROSITE" id="PS51007"/>
    </source>
</evidence>
<dbReference type="InterPro" id="IPR036909">
    <property type="entry name" value="Cyt_c-like_dom_sf"/>
</dbReference>
<protein>
    <submittedName>
        <fullName evidence="12">C-type cytochrome</fullName>
    </submittedName>
</protein>
<dbReference type="Pfam" id="PF13442">
    <property type="entry name" value="Cytochrome_CBB3"/>
    <property type="match status" value="1"/>
</dbReference>